<dbReference type="EMBL" id="CP079713">
    <property type="protein sequence ID" value="QXW48840.1"/>
    <property type="molecule type" value="Genomic_DNA"/>
</dbReference>
<dbReference type="PANTHER" id="PTHR34039">
    <property type="entry name" value="UPF0102 PROTEIN YRAN"/>
    <property type="match status" value="1"/>
</dbReference>
<comment type="similarity">
    <text evidence="1 2">Belongs to the UPF0102 family.</text>
</comment>
<dbReference type="PANTHER" id="PTHR34039:SF1">
    <property type="entry name" value="UPF0102 PROTEIN YRAN"/>
    <property type="match status" value="1"/>
</dbReference>
<dbReference type="Pfam" id="PF02021">
    <property type="entry name" value="UPF0102"/>
    <property type="match status" value="1"/>
</dbReference>
<organism evidence="3">
    <name type="scientific">Salmonella enterica subsp. arizonae</name>
    <dbReference type="NCBI Taxonomy" id="59203"/>
    <lineage>
        <taxon>Bacteria</taxon>
        <taxon>Pseudomonadati</taxon>
        <taxon>Pseudomonadota</taxon>
        <taxon>Gammaproteobacteria</taxon>
        <taxon>Enterobacterales</taxon>
        <taxon>Enterobacteriaceae</taxon>
        <taxon>Salmonella</taxon>
    </lineage>
</organism>
<dbReference type="NCBIfam" id="TIGR00252">
    <property type="entry name" value="YraN family protein"/>
    <property type="match status" value="1"/>
</dbReference>
<gene>
    <name evidence="2" type="primary">yraN</name>
    <name evidence="3" type="ORF">KX325_17805</name>
</gene>
<proteinExistence type="inferred from homology"/>
<dbReference type="InterPro" id="IPR011856">
    <property type="entry name" value="tRNA_endonuc-like_dom_sf"/>
</dbReference>
<evidence type="ECO:0000313" key="3">
    <source>
        <dbReference type="EMBL" id="QXW48840.1"/>
    </source>
</evidence>
<dbReference type="SUPFAM" id="SSF52980">
    <property type="entry name" value="Restriction endonuclease-like"/>
    <property type="match status" value="1"/>
</dbReference>
<evidence type="ECO:0000256" key="1">
    <source>
        <dbReference type="ARBA" id="ARBA00006738"/>
    </source>
</evidence>
<reference evidence="3" key="1">
    <citation type="submission" date="2021-07" db="EMBL/GenBank/DDBJ databases">
        <title>Whole-Genome Sequences of non-enterica strains of Salmonella enterica isolated from poultry houses.</title>
        <authorList>
            <person name="Lamas A."/>
            <person name="Regal P."/>
            <person name="Miranda J.M."/>
            <person name="Vazquez B."/>
            <person name="Cepeda A."/>
            <person name="Franco C.M."/>
        </authorList>
    </citation>
    <scope>NUCLEOTIDE SEQUENCE</scope>
    <source>
        <strain evidence="3">LHICA_AZ23</strain>
    </source>
</reference>
<dbReference type="GO" id="GO:0003676">
    <property type="term" value="F:nucleic acid binding"/>
    <property type="evidence" value="ECO:0007669"/>
    <property type="project" value="InterPro"/>
</dbReference>
<dbReference type="InterPro" id="IPR003509">
    <property type="entry name" value="UPF0102_YraN-like"/>
</dbReference>
<dbReference type="Gene3D" id="3.40.1350.10">
    <property type="match status" value="1"/>
</dbReference>
<dbReference type="InterPro" id="IPR011335">
    <property type="entry name" value="Restrct_endonuc-II-like"/>
</dbReference>
<evidence type="ECO:0000256" key="2">
    <source>
        <dbReference type="HAMAP-Rule" id="MF_00048"/>
    </source>
</evidence>
<dbReference type="AlphaFoldDB" id="A0A8F7QZQ8"/>
<accession>A0A8F7QZQ8</accession>
<dbReference type="HAMAP" id="MF_00048">
    <property type="entry name" value="UPF0102"/>
    <property type="match status" value="1"/>
</dbReference>
<sequence length="131" mass="14902">MAQIPARGNYSRQLTCKQAGDAWEAAARRWLESKGLRFIAANVRVRGGEIDLIMRDGKTTVFVEVRYRRSGLYGGAAASVTRSKQHKLLHTARLWLARQNGSFDTVDCRFDVLAFTGHEIEWFRDAFNDHS</sequence>
<dbReference type="CDD" id="cd20736">
    <property type="entry name" value="PoNe_Nuclease"/>
    <property type="match status" value="1"/>
</dbReference>
<dbReference type="NCBIfam" id="NF009150">
    <property type="entry name" value="PRK12497.1-3"/>
    <property type="match status" value="1"/>
</dbReference>
<name>A0A8F7QZQ8_SALER</name>
<protein>
    <recommendedName>
        <fullName evidence="2">UPF0102 protein YraN</fullName>
    </recommendedName>
</protein>